<feature type="short sequence motif" description="Histidine triad motif" evidence="2 3">
    <location>
        <begin position="140"/>
        <end position="144"/>
    </location>
</feature>
<dbReference type="GO" id="GO:0003824">
    <property type="term" value="F:catalytic activity"/>
    <property type="evidence" value="ECO:0007669"/>
    <property type="project" value="InterPro"/>
</dbReference>
<evidence type="ECO:0000259" key="4">
    <source>
        <dbReference type="PROSITE" id="PS51084"/>
    </source>
</evidence>
<dbReference type="SUPFAM" id="SSF54197">
    <property type="entry name" value="HIT-like"/>
    <property type="match status" value="1"/>
</dbReference>
<organism evidence="5 6">
    <name type="scientific">Teratosphaeria nubilosa</name>
    <dbReference type="NCBI Taxonomy" id="161662"/>
    <lineage>
        <taxon>Eukaryota</taxon>
        <taxon>Fungi</taxon>
        <taxon>Dikarya</taxon>
        <taxon>Ascomycota</taxon>
        <taxon>Pezizomycotina</taxon>
        <taxon>Dothideomycetes</taxon>
        <taxon>Dothideomycetidae</taxon>
        <taxon>Mycosphaerellales</taxon>
        <taxon>Teratosphaeriaceae</taxon>
        <taxon>Teratosphaeria</taxon>
    </lineage>
</organism>
<evidence type="ECO:0000256" key="1">
    <source>
        <dbReference type="PIRSR" id="PIRSR601310-1"/>
    </source>
</evidence>
<dbReference type="EMBL" id="ML995818">
    <property type="protein sequence ID" value="KAF2771753.1"/>
    <property type="molecule type" value="Genomic_DNA"/>
</dbReference>
<dbReference type="OrthoDB" id="1915375at2759"/>
<protein>
    <submittedName>
        <fullName evidence="5">Zinc-binding protein of the histidine triad</fullName>
    </submittedName>
</protein>
<dbReference type="Proteomes" id="UP000799436">
    <property type="component" value="Unassembled WGS sequence"/>
</dbReference>
<keyword evidence="6" id="KW-1185">Reference proteome</keyword>
<proteinExistence type="predicted"/>
<feature type="domain" description="HIT" evidence="4">
    <location>
        <begin position="31"/>
        <end position="156"/>
    </location>
</feature>
<evidence type="ECO:0000256" key="2">
    <source>
        <dbReference type="PIRSR" id="PIRSR601310-3"/>
    </source>
</evidence>
<dbReference type="AlphaFoldDB" id="A0A6G1LFM7"/>
<name>A0A6G1LFM7_9PEZI</name>
<dbReference type="Pfam" id="PF01230">
    <property type="entry name" value="HIT"/>
    <property type="match status" value="1"/>
</dbReference>
<feature type="non-terminal residue" evidence="5">
    <location>
        <position position="203"/>
    </location>
</feature>
<evidence type="ECO:0000313" key="6">
    <source>
        <dbReference type="Proteomes" id="UP000799436"/>
    </source>
</evidence>
<dbReference type="PROSITE" id="PS51084">
    <property type="entry name" value="HIT_2"/>
    <property type="match status" value="1"/>
</dbReference>
<gene>
    <name evidence="5" type="ORF">EJ03DRAFT_289266</name>
</gene>
<dbReference type="GO" id="GO:0009117">
    <property type="term" value="P:nucleotide metabolic process"/>
    <property type="evidence" value="ECO:0007669"/>
    <property type="project" value="TreeGrafter"/>
</dbReference>
<feature type="active site" description="Tele-AMP-histidine intermediate" evidence="1">
    <location>
        <position position="142"/>
    </location>
</feature>
<dbReference type="PROSITE" id="PS00892">
    <property type="entry name" value="HIT_1"/>
    <property type="match status" value="1"/>
</dbReference>
<reference evidence="5" key="1">
    <citation type="journal article" date="2020" name="Stud. Mycol.">
        <title>101 Dothideomycetes genomes: a test case for predicting lifestyles and emergence of pathogens.</title>
        <authorList>
            <person name="Haridas S."/>
            <person name="Albert R."/>
            <person name="Binder M."/>
            <person name="Bloem J."/>
            <person name="Labutti K."/>
            <person name="Salamov A."/>
            <person name="Andreopoulos B."/>
            <person name="Baker S."/>
            <person name="Barry K."/>
            <person name="Bills G."/>
            <person name="Bluhm B."/>
            <person name="Cannon C."/>
            <person name="Castanera R."/>
            <person name="Culley D."/>
            <person name="Daum C."/>
            <person name="Ezra D."/>
            <person name="Gonzalez J."/>
            <person name="Henrissat B."/>
            <person name="Kuo A."/>
            <person name="Liang C."/>
            <person name="Lipzen A."/>
            <person name="Lutzoni F."/>
            <person name="Magnuson J."/>
            <person name="Mondo S."/>
            <person name="Nolan M."/>
            <person name="Ohm R."/>
            <person name="Pangilinan J."/>
            <person name="Park H.-J."/>
            <person name="Ramirez L."/>
            <person name="Alfaro M."/>
            <person name="Sun H."/>
            <person name="Tritt A."/>
            <person name="Yoshinaga Y."/>
            <person name="Zwiers L.-H."/>
            <person name="Turgeon B."/>
            <person name="Goodwin S."/>
            <person name="Spatafora J."/>
            <person name="Crous P."/>
            <person name="Grigoriev I."/>
        </authorList>
    </citation>
    <scope>NUCLEOTIDE SEQUENCE</scope>
    <source>
        <strain evidence="5">CBS 116005</strain>
    </source>
</reference>
<dbReference type="InterPro" id="IPR011146">
    <property type="entry name" value="HIT-like"/>
</dbReference>
<evidence type="ECO:0000256" key="3">
    <source>
        <dbReference type="PROSITE-ProRule" id="PRU00464"/>
    </source>
</evidence>
<dbReference type="PANTHER" id="PTHR46648">
    <property type="entry name" value="HIT FAMILY PROTEIN 1"/>
    <property type="match status" value="1"/>
</dbReference>
<dbReference type="InterPro" id="IPR036265">
    <property type="entry name" value="HIT-like_sf"/>
</dbReference>
<evidence type="ECO:0000313" key="5">
    <source>
        <dbReference type="EMBL" id="KAF2771753.1"/>
    </source>
</evidence>
<sequence length="203" mass="22512">MASTSDPYPDPCPFCSNASAYPPSPTSPFPTSPDRTKVSPNCWLLLSTPHVLAFLDILPISPGHILLCPRKHYAKLSDLHIPHTPSTWLEQQDLLDRRKTSEELGCWLPILSRAVCSATGVEDWNVVQNNGVRAAQVVGHVHFHVVPRYQEGREGKGEVALRSWRMFGRGSREDLDEEAGDEVAGRVREALRVEVGEVGRAKL</sequence>
<dbReference type="Gene3D" id="3.30.428.10">
    <property type="entry name" value="HIT-like"/>
    <property type="match status" value="1"/>
</dbReference>
<dbReference type="PANTHER" id="PTHR46648:SF2">
    <property type="entry name" value="HIT DOMAIN-CONTAINING PROTEIN"/>
    <property type="match status" value="1"/>
</dbReference>
<accession>A0A6G1LFM7</accession>
<dbReference type="InterPro" id="IPR019808">
    <property type="entry name" value="Histidine_triad_CS"/>
</dbReference>
<dbReference type="InterPro" id="IPR001310">
    <property type="entry name" value="Histidine_triad_HIT"/>
</dbReference>